<feature type="transmembrane region" description="Helical" evidence="1">
    <location>
        <begin position="43"/>
        <end position="65"/>
    </location>
</feature>
<protein>
    <submittedName>
        <fullName evidence="2">Uncharacterized protein</fullName>
    </submittedName>
</protein>
<accession>A0A917GY35</accession>
<proteinExistence type="predicted"/>
<evidence type="ECO:0000256" key="1">
    <source>
        <dbReference type="SAM" id="Phobius"/>
    </source>
</evidence>
<evidence type="ECO:0000313" key="2">
    <source>
        <dbReference type="EMBL" id="GGG61015.1"/>
    </source>
</evidence>
<reference evidence="2" key="1">
    <citation type="journal article" date="2014" name="Int. J. Syst. Evol. Microbiol.">
        <title>Complete genome sequence of Corynebacterium casei LMG S-19264T (=DSM 44701T), isolated from a smear-ripened cheese.</title>
        <authorList>
            <consortium name="US DOE Joint Genome Institute (JGI-PGF)"/>
            <person name="Walter F."/>
            <person name="Albersmeier A."/>
            <person name="Kalinowski J."/>
            <person name="Ruckert C."/>
        </authorList>
    </citation>
    <scope>NUCLEOTIDE SEQUENCE</scope>
    <source>
        <strain evidence="2">CGMCC 1.12187</strain>
    </source>
</reference>
<evidence type="ECO:0000313" key="3">
    <source>
        <dbReference type="Proteomes" id="UP000638848"/>
    </source>
</evidence>
<organism evidence="2 3">
    <name type="scientific">Kocuria dechangensis</name>
    <dbReference type="NCBI Taxonomy" id="1176249"/>
    <lineage>
        <taxon>Bacteria</taxon>
        <taxon>Bacillati</taxon>
        <taxon>Actinomycetota</taxon>
        <taxon>Actinomycetes</taxon>
        <taxon>Micrococcales</taxon>
        <taxon>Micrococcaceae</taxon>
        <taxon>Kocuria</taxon>
    </lineage>
</organism>
<keyword evidence="1" id="KW-1133">Transmembrane helix</keyword>
<dbReference type="EMBL" id="BMEQ01000013">
    <property type="protein sequence ID" value="GGG61015.1"/>
    <property type="molecule type" value="Genomic_DNA"/>
</dbReference>
<keyword evidence="3" id="KW-1185">Reference proteome</keyword>
<comment type="caution">
    <text evidence="2">The sequence shown here is derived from an EMBL/GenBank/DDBJ whole genome shotgun (WGS) entry which is preliminary data.</text>
</comment>
<gene>
    <name evidence="2" type="ORF">GCM10011374_24950</name>
</gene>
<dbReference type="Proteomes" id="UP000638848">
    <property type="component" value="Unassembled WGS sequence"/>
</dbReference>
<keyword evidence="1" id="KW-0472">Membrane</keyword>
<feature type="transmembrane region" description="Helical" evidence="1">
    <location>
        <begin position="6"/>
        <end position="22"/>
    </location>
</feature>
<name>A0A917GY35_9MICC</name>
<keyword evidence="1" id="KW-0812">Transmembrane</keyword>
<dbReference type="AlphaFoldDB" id="A0A917GY35"/>
<sequence length="66" mass="6772">MLIAVGMALFVAAILWQLGAGLRRRRRARRAGEASRPPATLTAPAVLGPLVLIVTGAALLATAALV</sequence>
<reference evidence="2" key="2">
    <citation type="submission" date="2020-09" db="EMBL/GenBank/DDBJ databases">
        <authorList>
            <person name="Sun Q."/>
            <person name="Zhou Y."/>
        </authorList>
    </citation>
    <scope>NUCLEOTIDE SEQUENCE</scope>
    <source>
        <strain evidence="2">CGMCC 1.12187</strain>
    </source>
</reference>